<reference evidence="13 14" key="1">
    <citation type="submission" date="2020-11" db="EMBL/GenBank/DDBJ databases">
        <title>Kefir isolates.</title>
        <authorList>
            <person name="Marcisauskas S."/>
            <person name="Kim Y."/>
            <person name="Blasche S."/>
        </authorList>
    </citation>
    <scope>NUCLEOTIDE SEQUENCE [LARGE SCALE GENOMIC DNA]</scope>
    <source>
        <strain evidence="13 14">KR</strain>
    </source>
</reference>
<keyword evidence="5 13" id="KW-0418">Kinase</keyword>
<keyword evidence="3" id="KW-0808">Transferase</keyword>
<feature type="compositionally biased region" description="Low complexity" evidence="11">
    <location>
        <begin position="378"/>
        <end position="394"/>
    </location>
</feature>
<dbReference type="InterPro" id="IPR008271">
    <property type="entry name" value="Ser/Thr_kinase_AS"/>
</dbReference>
<evidence type="ECO:0000313" key="13">
    <source>
        <dbReference type="EMBL" id="KAG0658914.1"/>
    </source>
</evidence>
<dbReference type="Gene3D" id="1.10.510.10">
    <property type="entry name" value="Transferase(Phosphotransferase) domain 1"/>
    <property type="match status" value="1"/>
</dbReference>
<feature type="compositionally biased region" description="Basic and acidic residues" evidence="11">
    <location>
        <begin position="535"/>
        <end position="545"/>
    </location>
</feature>
<dbReference type="InterPro" id="IPR011009">
    <property type="entry name" value="Kinase-like_dom_sf"/>
</dbReference>
<evidence type="ECO:0000256" key="11">
    <source>
        <dbReference type="SAM" id="MobiDB-lite"/>
    </source>
</evidence>
<feature type="domain" description="Protein kinase" evidence="12">
    <location>
        <begin position="578"/>
        <end position="847"/>
    </location>
</feature>
<dbReference type="InterPro" id="IPR000719">
    <property type="entry name" value="Prot_kinase_dom"/>
</dbReference>
<feature type="compositionally biased region" description="Polar residues" evidence="11">
    <location>
        <begin position="480"/>
        <end position="489"/>
    </location>
</feature>
<dbReference type="GO" id="GO:0005524">
    <property type="term" value="F:ATP binding"/>
    <property type="evidence" value="ECO:0007669"/>
    <property type="project" value="UniProtKB-UniRule"/>
</dbReference>
<evidence type="ECO:0000256" key="3">
    <source>
        <dbReference type="ARBA" id="ARBA00022679"/>
    </source>
</evidence>
<dbReference type="PROSITE" id="PS00108">
    <property type="entry name" value="PROTEIN_KINASE_ST"/>
    <property type="match status" value="1"/>
</dbReference>
<feature type="compositionally biased region" description="Polar residues" evidence="11">
    <location>
        <begin position="77"/>
        <end position="89"/>
    </location>
</feature>
<evidence type="ECO:0000256" key="10">
    <source>
        <dbReference type="PROSITE-ProRule" id="PRU10141"/>
    </source>
</evidence>
<evidence type="ECO:0000256" key="4">
    <source>
        <dbReference type="ARBA" id="ARBA00022741"/>
    </source>
</evidence>
<name>A0A9P7B5C2_RHOMI</name>
<feature type="compositionally biased region" description="Low complexity" evidence="11">
    <location>
        <begin position="330"/>
        <end position="360"/>
    </location>
</feature>
<feature type="compositionally biased region" description="Basic and acidic residues" evidence="11">
    <location>
        <begin position="437"/>
        <end position="476"/>
    </location>
</feature>
<dbReference type="OrthoDB" id="6513151at2759"/>
<feature type="compositionally biased region" description="Polar residues" evidence="11">
    <location>
        <begin position="400"/>
        <end position="414"/>
    </location>
</feature>
<dbReference type="InterPro" id="IPR017441">
    <property type="entry name" value="Protein_kinase_ATP_BS"/>
</dbReference>
<feature type="compositionally biased region" description="Polar residues" evidence="11">
    <location>
        <begin position="556"/>
        <end position="571"/>
    </location>
</feature>
<feature type="region of interest" description="Disordered" evidence="11">
    <location>
        <begin position="136"/>
        <end position="571"/>
    </location>
</feature>
<dbReference type="AlphaFoldDB" id="A0A9P7B5C2"/>
<keyword evidence="2" id="KW-0723">Serine/threonine-protein kinase</keyword>
<feature type="compositionally biased region" description="Low complexity" evidence="11">
    <location>
        <begin position="251"/>
        <end position="270"/>
    </location>
</feature>
<gene>
    <name evidence="13" type="primary">SAT4</name>
    <name evidence="13" type="ORF">C6P46_005534</name>
</gene>
<dbReference type="CDD" id="cd13994">
    <property type="entry name" value="STKc_HAL4_like"/>
    <property type="match status" value="1"/>
</dbReference>
<dbReference type="GO" id="GO:0004674">
    <property type="term" value="F:protein serine/threonine kinase activity"/>
    <property type="evidence" value="ECO:0007669"/>
    <property type="project" value="UniProtKB-KW"/>
</dbReference>
<sequence length="867" mass="91163">MSSEQTAETAAAPSPSDIPPDSSSNHHPTEGSAAAASPTPAIAVTQDRQAYIGHAFPHFPSEQASRPAPPDAHASYAPSSGMYTPSNEPATPALSSHAYESSSSVPGTPSEYAGSATHFVPNPALALGTPLRELGHLSLAGSPDLGSSSELGGGGSGLSNPSSSRDRAGGDVTGVGADVNHVHANGDAAAAAPTAGGKYHPPSSAAVEQVLARTSAGQQALRDGSLPHPKNLAIPMPGPAAGTTLPGDGPGSVSSSNAAGGGASSSSNVATPGSTRAGTPAAAEGSMLPPPSSAAAVQSKKEGATAGSAPKRPTNNNGAIDGAGGAGVRTMSSATTSSSTEAARTSAAAAPLPTPAAAPAKEGKKSVFGKLFDRDRSVSSTSVVSDAAAAAVAAEGQGHASASDNMQRRASSSGQQQQQHLDTPSLARRASGGSSMTRKEDLKREEKERKEREKAEKKERERREKEEQKEQKERMRAAQRTPSQTGRSRSGSHGHKERDSSVAPSAGGREKESAGGGMMDFMRIKVQRKTSVTSRKSDDARSEKSGHHHQHGDSQYGGSETKSRGGQSNASLNKKYGVCDKVIVGKGATAVVRLAHKWDRSTEKLYAVKEFRKRRKNETEKEYVKKLTSEFCISSTLHHHNVVETVDLVQDEQQHWCEVMEYCPGGDLYAVIKKGDLGGAEINSYFKQIIAGVAYLHSMGVAHRDIKPENLLLDGKGHVKITDFGVSDVFRMCWEKTTHLSKGLCGSEPYIAPEQFEQKEYDARLVDIWAVAVVYYCMTYQELPWRVAKLSDPSFGSYAQLYKTSSSTPPPVSNIVPRECRSVIRRMLDPDPRSRLTTDEVIADPWFAAIEVIPPLGGILPPKPNAP</sequence>
<comment type="catalytic activity">
    <reaction evidence="7">
        <text>L-threonyl-[protein] + ATP = O-phospho-L-threonyl-[protein] + ADP + H(+)</text>
        <dbReference type="Rhea" id="RHEA:46608"/>
        <dbReference type="Rhea" id="RHEA-COMP:11060"/>
        <dbReference type="Rhea" id="RHEA-COMP:11605"/>
        <dbReference type="ChEBI" id="CHEBI:15378"/>
        <dbReference type="ChEBI" id="CHEBI:30013"/>
        <dbReference type="ChEBI" id="CHEBI:30616"/>
        <dbReference type="ChEBI" id="CHEBI:61977"/>
        <dbReference type="ChEBI" id="CHEBI:456216"/>
        <dbReference type="EC" id="2.7.11.1"/>
    </reaction>
</comment>
<dbReference type="GO" id="GO:0005829">
    <property type="term" value="C:cytosol"/>
    <property type="evidence" value="ECO:0007669"/>
    <property type="project" value="TreeGrafter"/>
</dbReference>
<feature type="compositionally biased region" description="Low complexity" evidence="11">
    <location>
        <begin position="95"/>
        <end position="104"/>
    </location>
</feature>
<comment type="catalytic activity">
    <reaction evidence="8">
        <text>L-seryl-[protein] + ATP = O-phospho-L-seryl-[protein] + ADP + H(+)</text>
        <dbReference type="Rhea" id="RHEA:17989"/>
        <dbReference type="Rhea" id="RHEA-COMP:9863"/>
        <dbReference type="Rhea" id="RHEA-COMP:11604"/>
        <dbReference type="ChEBI" id="CHEBI:15378"/>
        <dbReference type="ChEBI" id="CHEBI:29999"/>
        <dbReference type="ChEBI" id="CHEBI:30616"/>
        <dbReference type="ChEBI" id="CHEBI:83421"/>
        <dbReference type="ChEBI" id="CHEBI:456216"/>
        <dbReference type="EC" id="2.7.11.1"/>
    </reaction>
</comment>
<dbReference type="SMART" id="SM00220">
    <property type="entry name" value="S_TKc"/>
    <property type="match status" value="1"/>
</dbReference>
<dbReference type="EMBL" id="PUHQ01000060">
    <property type="protein sequence ID" value="KAG0658914.1"/>
    <property type="molecule type" value="Genomic_DNA"/>
</dbReference>
<dbReference type="Pfam" id="PF00069">
    <property type="entry name" value="Pkinase"/>
    <property type="match status" value="1"/>
</dbReference>
<protein>
    <recommendedName>
        <fullName evidence="1">non-specific serine/threonine protein kinase</fullName>
        <ecNumber evidence="1">2.7.11.1</ecNumber>
    </recommendedName>
    <alternativeName>
        <fullName evidence="9">Halotolerance protein 4</fullName>
    </alternativeName>
</protein>
<dbReference type="Proteomes" id="UP000777482">
    <property type="component" value="Unassembled WGS sequence"/>
</dbReference>
<feature type="region of interest" description="Disordered" evidence="11">
    <location>
        <begin position="1"/>
        <end position="123"/>
    </location>
</feature>
<feature type="binding site" evidence="10">
    <location>
        <position position="609"/>
    </location>
    <ligand>
        <name>ATP</name>
        <dbReference type="ChEBI" id="CHEBI:30616"/>
    </ligand>
</feature>
<proteinExistence type="predicted"/>
<evidence type="ECO:0000313" key="14">
    <source>
        <dbReference type="Proteomes" id="UP000777482"/>
    </source>
</evidence>
<accession>A0A9P7B5C2</accession>
<dbReference type="SUPFAM" id="SSF56112">
    <property type="entry name" value="Protein kinase-like (PK-like)"/>
    <property type="match status" value="1"/>
</dbReference>
<dbReference type="PANTHER" id="PTHR24346:SF51">
    <property type="entry name" value="PAS DOMAIN-CONTAINING SERINE_THREONINE-PROTEIN KINASE"/>
    <property type="match status" value="1"/>
</dbReference>
<evidence type="ECO:0000256" key="6">
    <source>
        <dbReference type="ARBA" id="ARBA00022840"/>
    </source>
</evidence>
<comment type="caution">
    <text evidence="13">The sequence shown here is derived from an EMBL/GenBank/DDBJ whole genome shotgun (WGS) entry which is preliminary data.</text>
</comment>
<dbReference type="PROSITE" id="PS50011">
    <property type="entry name" value="PROTEIN_KINASE_DOM"/>
    <property type="match status" value="1"/>
</dbReference>
<keyword evidence="14" id="KW-1185">Reference proteome</keyword>
<dbReference type="EC" id="2.7.11.1" evidence="1"/>
<evidence type="ECO:0000256" key="5">
    <source>
        <dbReference type="ARBA" id="ARBA00022777"/>
    </source>
</evidence>
<dbReference type="PANTHER" id="PTHR24346">
    <property type="entry name" value="MAP/MICROTUBULE AFFINITY-REGULATING KINASE"/>
    <property type="match status" value="1"/>
</dbReference>
<keyword evidence="4 10" id="KW-0547">Nucleotide-binding</keyword>
<evidence type="ECO:0000256" key="9">
    <source>
        <dbReference type="ARBA" id="ARBA00078109"/>
    </source>
</evidence>
<keyword evidence="6 10" id="KW-0067">ATP-binding</keyword>
<evidence type="ECO:0000256" key="8">
    <source>
        <dbReference type="ARBA" id="ARBA00048679"/>
    </source>
</evidence>
<dbReference type="PROSITE" id="PS00107">
    <property type="entry name" value="PROTEIN_KINASE_ATP"/>
    <property type="match status" value="1"/>
</dbReference>
<evidence type="ECO:0000256" key="7">
    <source>
        <dbReference type="ARBA" id="ARBA00047899"/>
    </source>
</evidence>
<dbReference type="FunFam" id="1.10.510.10:FF:000183">
    <property type="entry name" value="Serine/threonine-protein kinase hal4"/>
    <property type="match status" value="1"/>
</dbReference>
<feature type="compositionally biased region" description="Basic and acidic residues" evidence="11">
    <location>
        <begin position="361"/>
        <end position="377"/>
    </location>
</feature>
<dbReference type="GO" id="GO:0045719">
    <property type="term" value="P:negative regulation of glycogen biosynthetic process"/>
    <property type="evidence" value="ECO:0007669"/>
    <property type="project" value="TreeGrafter"/>
</dbReference>
<feature type="compositionally biased region" description="Low complexity" evidence="11">
    <location>
        <begin position="141"/>
        <end position="150"/>
    </location>
</feature>
<organism evidence="13 14">
    <name type="scientific">Rhodotorula mucilaginosa</name>
    <name type="common">Yeast</name>
    <name type="synonym">Rhodotorula rubra</name>
    <dbReference type="NCBI Taxonomy" id="5537"/>
    <lineage>
        <taxon>Eukaryota</taxon>
        <taxon>Fungi</taxon>
        <taxon>Dikarya</taxon>
        <taxon>Basidiomycota</taxon>
        <taxon>Pucciniomycotina</taxon>
        <taxon>Microbotryomycetes</taxon>
        <taxon>Sporidiobolales</taxon>
        <taxon>Sporidiobolaceae</taxon>
        <taxon>Rhodotorula</taxon>
    </lineage>
</organism>
<dbReference type="GO" id="GO:0005634">
    <property type="term" value="C:nucleus"/>
    <property type="evidence" value="ECO:0007669"/>
    <property type="project" value="TreeGrafter"/>
</dbReference>
<dbReference type="GO" id="GO:0035556">
    <property type="term" value="P:intracellular signal transduction"/>
    <property type="evidence" value="ECO:0007669"/>
    <property type="project" value="TreeGrafter"/>
</dbReference>
<dbReference type="GO" id="GO:0030003">
    <property type="term" value="P:intracellular monoatomic cation homeostasis"/>
    <property type="evidence" value="ECO:0007669"/>
    <property type="project" value="UniProtKB-ARBA"/>
</dbReference>
<feature type="compositionally biased region" description="Low complexity" evidence="11">
    <location>
        <begin position="13"/>
        <end position="43"/>
    </location>
</feature>
<evidence type="ECO:0000256" key="2">
    <source>
        <dbReference type="ARBA" id="ARBA00022527"/>
    </source>
</evidence>
<feature type="compositionally biased region" description="Low complexity" evidence="11">
    <location>
        <begin position="174"/>
        <end position="197"/>
    </location>
</feature>
<evidence type="ECO:0000259" key="12">
    <source>
        <dbReference type="PROSITE" id="PS50011"/>
    </source>
</evidence>
<evidence type="ECO:0000256" key="1">
    <source>
        <dbReference type="ARBA" id="ARBA00012513"/>
    </source>
</evidence>